<feature type="domain" description="Methyltransferase type 11" evidence="1">
    <location>
        <begin position="97"/>
        <end position="183"/>
    </location>
</feature>
<dbReference type="Gene3D" id="3.40.50.150">
    <property type="entry name" value="Vaccinia Virus protein VP39"/>
    <property type="match status" value="1"/>
</dbReference>
<proteinExistence type="predicted"/>
<sequence length="266" mass="29583">MNLRRAIRSVGKKVVKATPFLRRRILSSTDYRVLEGIDEARRLQASSGGWLQARTVRRQENAYRSLIADMRKGEPRLDFAVAAQAISATQLSRPRLLEVGCGSGYYSEVFGTLLTGRVQYTGLDYSKAMIERARANYPSDSFEVGDATRLAYGDASFDIVFNGVSLMHILDYAAAIREAARVAHYSILHSVPVFTSNDGPTVFLQKYAYGAPVVEIIFSKKELMALCEQAGLSLTSTWTSIPYDVVEVTGRHSIMETYLFAKLEKA</sequence>
<evidence type="ECO:0000313" key="2">
    <source>
        <dbReference type="EMBL" id="QAU45934.1"/>
    </source>
</evidence>
<dbReference type="InterPro" id="IPR013216">
    <property type="entry name" value="Methyltransf_11"/>
</dbReference>
<keyword evidence="2" id="KW-0808">Transferase</keyword>
<dbReference type="Proteomes" id="UP000288972">
    <property type="component" value="Chromosome"/>
</dbReference>
<protein>
    <submittedName>
        <fullName evidence="2">Class I SAM-dependent methyltransferase</fullName>
    </submittedName>
</protein>
<accession>A0AAE5WZD7</accession>
<dbReference type="GO" id="GO:0008757">
    <property type="term" value="F:S-adenosylmethionine-dependent methyltransferase activity"/>
    <property type="evidence" value="ECO:0007669"/>
    <property type="project" value="InterPro"/>
</dbReference>
<dbReference type="GO" id="GO:0032259">
    <property type="term" value="P:methylation"/>
    <property type="evidence" value="ECO:0007669"/>
    <property type="project" value="UniProtKB-KW"/>
</dbReference>
<evidence type="ECO:0000313" key="3">
    <source>
        <dbReference type="Proteomes" id="UP000288972"/>
    </source>
</evidence>
<name>A0AAE5WZD7_9BRAD</name>
<dbReference type="InterPro" id="IPR050508">
    <property type="entry name" value="Methyltransf_Superfamily"/>
</dbReference>
<organism evidence="2 3">
    <name type="scientific">Bradyrhizobium guangzhouense</name>
    <dbReference type="NCBI Taxonomy" id="1325095"/>
    <lineage>
        <taxon>Bacteria</taxon>
        <taxon>Pseudomonadati</taxon>
        <taxon>Pseudomonadota</taxon>
        <taxon>Alphaproteobacteria</taxon>
        <taxon>Hyphomicrobiales</taxon>
        <taxon>Nitrobacteraceae</taxon>
        <taxon>Bradyrhizobium</taxon>
    </lineage>
</organism>
<keyword evidence="2" id="KW-0489">Methyltransferase</keyword>
<dbReference type="KEGG" id="bgz:XH91_11600"/>
<dbReference type="PANTHER" id="PTHR42912">
    <property type="entry name" value="METHYLTRANSFERASE"/>
    <property type="match status" value="1"/>
</dbReference>
<reference evidence="2 3" key="1">
    <citation type="submission" date="2018-06" db="EMBL/GenBank/DDBJ databases">
        <title>Comparative genomics of rhizobia nodulating Arachis hypogaea in China.</title>
        <authorList>
            <person name="Li Y."/>
        </authorList>
    </citation>
    <scope>NUCLEOTIDE SEQUENCE [LARGE SCALE GENOMIC DNA]</scope>
    <source>
        <strain evidence="2 3">CCBAU 51670</strain>
    </source>
</reference>
<dbReference type="AlphaFoldDB" id="A0AAE5WZD7"/>
<dbReference type="RefSeq" id="WP_128950716.1">
    <property type="nucleotide sequence ID" value="NZ_CP030053.1"/>
</dbReference>
<dbReference type="Pfam" id="PF08241">
    <property type="entry name" value="Methyltransf_11"/>
    <property type="match status" value="1"/>
</dbReference>
<gene>
    <name evidence="2" type="ORF">XH91_11600</name>
</gene>
<evidence type="ECO:0000259" key="1">
    <source>
        <dbReference type="Pfam" id="PF08241"/>
    </source>
</evidence>
<dbReference type="InterPro" id="IPR029063">
    <property type="entry name" value="SAM-dependent_MTases_sf"/>
</dbReference>
<dbReference type="SUPFAM" id="SSF53335">
    <property type="entry name" value="S-adenosyl-L-methionine-dependent methyltransferases"/>
    <property type="match status" value="1"/>
</dbReference>
<dbReference type="EMBL" id="CP030053">
    <property type="protein sequence ID" value="QAU45934.1"/>
    <property type="molecule type" value="Genomic_DNA"/>
</dbReference>
<dbReference type="CDD" id="cd02440">
    <property type="entry name" value="AdoMet_MTases"/>
    <property type="match status" value="1"/>
</dbReference>